<keyword evidence="4" id="KW-1185">Reference proteome</keyword>
<proteinExistence type="inferred from homology"/>
<dbReference type="SUPFAM" id="SSF47113">
    <property type="entry name" value="Histone-fold"/>
    <property type="match status" value="1"/>
</dbReference>
<dbReference type="SMART" id="SM00427">
    <property type="entry name" value="H2B"/>
    <property type="match status" value="1"/>
</dbReference>
<dbReference type="Proteomes" id="UP000326759">
    <property type="component" value="Unassembled WGS sequence"/>
</dbReference>
<dbReference type="GO" id="GO:0046982">
    <property type="term" value="F:protein heterodimerization activity"/>
    <property type="evidence" value="ECO:0007669"/>
    <property type="project" value="InterPro"/>
</dbReference>
<comment type="caution">
    <text evidence="3">The sequence shown here is derived from an EMBL/GenBank/DDBJ whole genome shotgun (WGS) entry which is preliminary data.</text>
</comment>
<protein>
    <recommendedName>
        <fullName evidence="2">Core Histone H2A/H2B/H3 domain-containing protein</fullName>
    </recommendedName>
</protein>
<evidence type="ECO:0000313" key="4">
    <source>
        <dbReference type="Proteomes" id="UP000326759"/>
    </source>
</evidence>
<dbReference type="InterPro" id="IPR009072">
    <property type="entry name" value="Histone-fold"/>
</dbReference>
<evidence type="ECO:0000259" key="2">
    <source>
        <dbReference type="Pfam" id="PF00125"/>
    </source>
</evidence>
<dbReference type="PANTHER" id="PTHR23428">
    <property type="entry name" value="HISTONE H2B"/>
    <property type="match status" value="1"/>
</dbReference>
<evidence type="ECO:0000313" key="3">
    <source>
        <dbReference type="EMBL" id="KAB7494085.1"/>
    </source>
</evidence>
<dbReference type="PRINTS" id="PR00621">
    <property type="entry name" value="HISTONEH2B"/>
</dbReference>
<dbReference type="EMBL" id="SEYY01024478">
    <property type="protein sequence ID" value="KAB7494085.1"/>
    <property type="molecule type" value="Genomic_DNA"/>
</dbReference>
<comment type="similarity">
    <text evidence="1">Belongs to the histone H2B family.</text>
</comment>
<sequence>MLIINNIFERIATEASRLAHCNKRSTITSQEIQTAVRLLLPGELAKHAVSEGTKAVTKYTSSKDSGIRMNLFQHFIDVNAVTFLPPLLFLLISFGDRFLGLASLLGGLAGSFGSHGERNSSRRYLLSLLLFGLLGKENCLDIRKNASLSDGNTRKEFPIQELQQPNTPLQQQGILGLRPRHVQHNFPFSKDDEYVQRETGDRHDLSESLTLPLLYLPFRDQTFCATYRIIRNTK</sequence>
<dbReference type="AlphaFoldDB" id="A0A5N5SJ52"/>
<accession>A0A5N5SJ52</accession>
<gene>
    <name evidence="3" type="ORF">Anas_11643</name>
</gene>
<dbReference type="Gene3D" id="1.10.20.10">
    <property type="entry name" value="Histone, subunit A"/>
    <property type="match status" value="1"/>
</dbReference>
<dbReference type="CDD" id="cd22910">
    <property type="entry name" value="HFD_H2B"/>
    <property type="match status" value="1"/>
</dbReference>
<evidence type="ECO:0000256" key="1">
    <source>
        <dbReference type="ARBA" id="ARBA00006846"/>
    </source>
</evidence>
<feature type="domain" description="Core Histone H2A/H2B/H3" evidence="2">
    <location>
        <begin position="3"/>
        <end position="38"/>
    </location>
</feature>
<dbReference type="GO" id="GO:0000786">
    <property type="term" value="C:nucleosome"/>
    <property type="evidence" value="ECO:0007669"/>
    <property type="project" value="InterPro"/>
</dbReference>
<dbReference type="InterPro" id="IPR000558">
    <property type="entry name" value="Histone_H2B"/>
</dbReference>
<dbReference type="GO" id="GO:0003677">
    <property type="term" value="F:DNA binding"/>
    <property type="evidence" value="ECO:0007669"/>
    <property type="project" value="InterPro"/>
</dbReference>
<reference evidence="3 4" key="1">
    <citation type="journal article" date="2019" name="PLoS Biol.">
        <title>Sex chromosomes control vertical transmission of feminizing Wolbachia symbionts in an isopod.</title>
        <authorList>
            <person name="Becking T."/>
            <person name="Chebbi M.A."/>
            <person name="Giraud I."/>
            <person name="Moumen B."/>
            <person name="Laverre T."/>
            <person name="Caubet Y."/>
            <person name="Peccoud J."/>
            <person name="Gilbert C."/>
            <person name="Cordaux R."/>
        </authorList>
    </citation>
    <scope>NUCLEOTIDE SEQUENCE [LARGE SCALE GENOMIC DNA]</scope>
    <source>
        <strain evidence="3">ANa2</strain>
        <tissue evidence="3">Whole body excluding digestive tract and cuticle</tissue>
    </source>
</reference>
<dbReference type="OrthoDB" id="10254238at2759"/>
<dbReference type="GO" id="GO:0030527">
    <property type="term" value="F:structural constituent of chromatin"/>
    <property type="evidence" value="ECO:0007669"/>
    <property type="project" value="InterPro"/>
</dbReference>
<dbReference type="Pfam" id="PF00125">
    <property type="entry name" value="Histone"/>
    <property type="match status" value="1"/>
</dbReference>
<dbReference type="InterPro" id="IPR007125">
    <property type="entry name" value="H2A/H2B/H3"/>
</dbReference>
<name>A0A5N5SJ52_9CRUS</name>
<organism evidence="3 4">
    <name type="scientific">Armadillidium nasatum</name>
    <dbReference type="NCBI Taxonomy" id="96803"/>
    <lineage>
        <taxon>Eukaryota</taxon>
        <taxon>Metazoa</taxon>
        <taxon>Ecdysozoa</taxon>
        <taxon>Arthropoda</taxon>
        <taxon>Crustacea</taxon>
        <taxon>Multicrustacea</taxon>
        <taxon>Malacostraca</taxon>
        <taxon>Eumalacostraca</taxon>
        <taxon>Peracarida</taxon>
        <taxon>Isopoda</taxon>
        <taxon>Oniscidea</taxon>
        <taxon>Crinocheta</taxon>
        <taxon>Armadillidiidae</taxon>
        <taxon>Armadillidium</taxon>
    </lineage>
</organism>